<feature type="domain" description="Putative zinc-finger" evidence="8">
    <location>
        <begin position="192"/>
        <end position="225"/>
    </location>
</feature>
<feature type="region of interest" description="Disordered" evidence="6">
    <location>
        <begin position="375"/>
        <end position="508"/>
    </location>
</feature>
<dbReference type="STRING" id="1713.GCA_000718325_02329"/>
<proteinExistence type="inferred from homology"/>
<dbReference type="InterPro" id="IPR007627">
    <property type="entry name" value="RNA_pol_sigma70_r2"/>
</dbReference>
<dbReference type="GO" id="GO:0006352">
    <property type="term" value="P:DNA-templated transcription initiation"/>
    <property type="evidence" value="ECO:0007669"/>
    <property type="project" value="InterPro"/>
</dbReference>
<feature type="domain" description="RNA polymerase sigma-70 region 2" evidence="7">
    <location>
        <begin position="41"/>
        <end position="92"/>
    </location>
</feature>
<feature type="compositionally biased region" description="Low complexity" evidence="6">
    <location>
        <begin position="432"/>
        <end position="455"/>
    </location>
</feature>
<dbReference type="RefSeq" id="WP_051703041.1">
    <property type="nucleotide sequence ID" value="NZ_JOFV01000009.1"/>
</dbReference>
<evidence type="ECO:0000256" key="2">
    <source>
        <dbReference type="ARBA" id="ARBA00023015"/>
    </source>
</evidence>
<evidence type="ECO:0000313" key="12">
    <source>
        <dbReference type="Proteomes" id="UP000290517"/>
    </source>
</evidence>
<keyword evidence="5" id="KW-0804">Transcription</keyword>
<dbReference type="NCBIfam" id="TIGR02937">
    <property type="entry name" value="sigma70-ECF"/>
    <property type="match status" value="1"/>
</dbReference>
<sequence length="688" mass="68155">MATTSETDLRALADEELVDAVRGGSRDAYAVLWSRHSGAGRGAARRVTSSFDPDDLVQESFLRILRAIQAGKGPTGPFRPYLYQTIRSVAITWSHAPAPIAVDQVPEVADPVDMADVVVEGSVTVSAFKALPARWQAVLWYTEVEGMDAREVAPLLGLSAGSVSALAYRAREGLRRSWLQAHVNTSAVSKECRWAAEQMGDYNRGALSARNKDRFEEHLTGCLSCSILVDEVDQVASRLGLLLVPLVLGVPAVLGGSSAALGGAGFVPAKGVFIDPTADLALGAAGAPGGGASGGTGGGAGSGSAGSPGSAGSTGSAGSAGSLGGATAGAAGGGAAGAATTSGLSGGAILALVTAGVAVAVGAVAVAQPWGGTPPVMAEHAGPGPQSSADGASQAPSADGLALVPGADPTDPTTVPDEVVPEGAPAPGPGAGTTADGSSRGTGTGRTTAPVRPAQDPAPAPVAPPVEPVDPPTGTAPPVTPPVDPDPPVDPPVDPEPPVDPVDPELAAPTLVAPPPGELVFVPELSGTGEPGALVTVSATSHGTSAVVARADVAPDGTWRATPSGSATVWETLWVTQERNGTTSEATRVPGPFTFLLPTILAPADGGSIPWAPSVTVRIDGRAGLTTEALLDGRPTGNLHTMSGSPIELVASGLAPGEHTLGLRYVDRATGAVGPVVTSTFTIGQPPS</sequence>
<dbReference type="Gene3D" id="1.10.10.10">
    <property type="entry name" value="Winged helix-like DNA-binding domain superfamily/Winged helix DNA-binding domain"/>
    <property type="match status" value="1"/>
</dbReference>
<dbReference type="SUPFAM" id="SSF88946">
    <property type="entry name" value="Sigma2 domain of RNA polymerase sigma factors"/>
    <property type="match status" value="1"/>
</dbReference>
<keyword evidence="3" id="KW-0731">Sigma factor</keyword>
<evidence type="ECO:0000313" key="9">
    <source>
        <dbReference type="EMBL" id="RXR25079.1"/>
    </source>
</evidence>
<evidence type="ECO:0000313" key="10">
    <source>
        <dbReference type="EMBL" id="RXR35225.1"/>
    </source>
</evidence>
<feature type="compositionally biased region" description="Pro residues" evidence="6">
    <location>
        <begin position="456"/>
        <end position="501"/>
    </location>
</feature>
<dbReference type="InterPro" id="IPR027383">
    <property type="entry name" value="Znf_put"/>
</dbReference>
<dbReference type="InterPro" id="IPR014284">
    <property type="entry name" value="RNA_pol_sigma-70_dom"/>
</dbReference>
<accession>A0A4Q1KZ88</accession>
<dbReference type="EMBL" id="SDJQ01000008">
    <property type="protein sequence ID" value="RXR35225.1"/>
    <property type="molecule type" value="Genomic_DNA"/>
</dbReference>
<evidence type="ECO:0000313" key="11">
    <source>
        <dbReference type="Proteomes" id="UP000289805"/>
    </source>
</evidence>
<dbReference type="InterPro" id="IPR036388">
    <property type="entry name" value="WH-like_DNA-bd_sf"/>
</dbReference>
<dbReference type="PANTHER" id="PTHR43133:SF8">
    <property type="entry name" value="RNA POLYMERASE SIGMA FACTOR HI_1459-RELATED"/>
    <property type="match status" value="1"/>
</dbReference>
<evidence type="ECO:0000259" key="7">
    <source>
        <dbReference type="Pfam" id="PF04542"/>
    </source>
</evidence>
<dbReference type="InterPro" id="IPR041916">
    <property type="entry name" value="Anti_sigma_zinc_sf"/>
</dbReference>
<organism evidence="10 11">
    <name type="scientific">Oerskovia turbata</name>
    <dbReference type="NCBI Taxonomy" id="1713"/>
    <lineage>
        <taxon>Bacteria</taxon>
        <taxon>Bacillati</taxon>
        <taxon>Actinomycetota</taxon>
        <taxon>Actinomycetes</taxon>
        <taxon>Micrococcales</taxon>
        <taxon>Cellulomonadaceae</taxon>
        <taxon>Oerskovia</taxon>
    </lineage>
</organism>
<dbReference type="AlphaFoldDB" id="A0A4Q1KZ88"/>
<evidence type="ECO:0000256" key="6">
    <source>
        <dbReference type="SAM" id="MobiDB-lite"/>
    </source>
</evidence>
<dbReference type="Gene3D" id="1.10.10.1320">
    <property type="entry name" value="Anti-sigma factor, zinc-finger domain"/>
    <property type="match status" value="1"/>
</dbReference>
<dbReference type="OrthoDB" id="4990598at2"/>
<evidence type="ECO:0000259" key="8">
    <source>
        <dbReference type="Pfam" id="PF13490"/>
    </source>
</evidence>
<comment type="caution">
    <text evidence="10">The sequence shown here is derived from an EMBL/GenBank/DDBJ whole genome shotgun (WGS) entry which is preliminary data.</text>
</comment>
<dbReference type="Proteomes" id="UP000289805">
    <property type="component" value="Unassembled WGS sequence"/>
</dbReference>
<keyword evidence="2" id="KW-0805">Transcription regulation</keyword>
<dbReference type="InterPro" id="IPR013325">
    <property type="entry name" value="RNA_pol_sigma_r2"/>
</dbReference>
<name>A0A4Q1KZ88_9CELL</name>
<evidence type="ECO:0000256" key="1">
    <source>
        <dbReference type="ARBA" id="ARBA00010641"/>
    </source>
</evidence>
<dbReference type="Gene3D" id="1.10.1740.10">
    <property type="match status" value="1"/>
</dbReference>
<feature type="compositionally biased region" description="Low complexity" evidence="6">
    <location>
        <begin position="307"/>
        <end position="320"/>
    </location>
</feature>
<keyword evidence="4" id="KW-0238">DNA-binding</keyword>
<evidence type="ECO:0000256" key="4">
    <source>
        <dbReference type="ARBA" id="ARBA00023125"/>
    </source>
</evidence>
<dbReference type="SUPFAM" id="SSF88659">
    <property type="entry name" value="Sigma3 and sigma4 domains of RNA polymerase sigma factors"/>
    <property type="match status" value="1"/>
</dbReference>
<dbReference type="InterPro" id="IPR039425">
    <property type="entry name" value="RNA_pol_sigma-70-like"/>
</dbReference>
<evidence type="ECO:0000256" key="5">
    <source>
        <dbReference type="ARBA" id="ARBA00023163"/>
    </source>
</evidence>
<comment type="similarity">
    <text evidence="1">Belongs to the sigma-70 factor family. ECF subfamily.</text>
</comment>
<gene>
    <name evidence="9" type="ORF">EQW73_12410</name>
    <name evidence="10" type="ORF">EQW78_06380</name>
</gene>
<dbReference type="GO" id="GO:0016987">
    <property type="term" value="F:sigma factor activity"/>
    <property type="evidence" value="ECO:0007669"/>
    <property type="project" value="UniProtKB-KW"/>
</dbReference>
<feature type="region of interest" description="Disordered" evidence="6">
    <location>
        <begin position="291"/>
        <end position="323"/>
    </location>
</feature>
<dbReference type="Pfam" id="PF13490">
    <property type="entry name" value="zf-HC2"/>
    <property type="match status" value="1"/>
</dbReference>
<reference evidence="11 12" key="1">
    <citation type="submission" date="2019-01" db="EMBL/GenBank/DDBJ databases">
        <title>Oerskovia turbata Genome sequencing and assembly.</title>
        <authorList>
            <person name="Dou T."/>
        </authorList>
    </citation>
    <scope>NUCLEOTIDE SEQUENCE [LARGE SCALE GENOMIC DNA]</scope>
    <source>
        <strain evidence="10 11">JCM12123</strain>
        <strain evidence="9 12">JCM3160</strain>
    </source>
</reference>
<feature type="compositionally biased region" description="Polar residues" evidence="6">
    <location>
        <begin position="385"/>
        <end position="396"/>
    </location>
</feature>
<dbReference type="Pfam" id="PF04542">
    <property type="entry name" value="Sigma70_r2"/>
    <property type="match status" value="1"/>
</dbReference>
<keyword evidence="12" id="KW-1185">Reference proteome</keyword>
<dbReference type="InterPro" id="IPR013324">
    <property type="entry name" value="RNA_pol_sigma_r3/r4-like"/>
</dbReference>
<dbReference type="EMBL" id="SDJR01000007">
    <property type="protein sequence ID" value="RXR25079.1"/>
    <property type="molecule type" value="Genomic_DNA"/>
</dbReference>
<evidence type="ECO:0000256" key="3">
    <source>
        <dbReference type="ARBA" id="ARBA00023082"/>
    </source>
</evidence>
<dbReference type="GO" id="GO:0003677">
    <property type="term" value="F:DNA binding"/>
    <property type="evidence" value="ECO:0007669"/>
    <property type="project" value="UniProtKB-KW"/>
</dbReference>
<protein>
    <submittedName>
        <fullName evidence="10">Sigma-70 family RNA polymerase sigma factor</fullName>
    </submittedName>
</protein>
<dbReference type="Proteomes" id="UP000290517">
    <property type="component" value="Unassembled WGS sequence"/>
</dbReference>
<feature type="compositionally biased region" description="Gly residues" evidence="6">
    <location>
        <begin position="291"/>
        <end position="306"/>
    </location>
</feature>
<dbReference type="PANTHER" id="PTHR43133">
    <property type="entry name" value="RNA POLYMERASE ECF-TYPE SIGMA FACTO"/>
    <property type="match status" value="1"/>
</dbReference>